<dbReference type="EMBL" id="SRIO01000015">
    <property type="protein sequence ID" value="TFZ81786.1"/>
    <property type="molecule type" value="Genomic_DNA"/>
</dbReference>
<evidence type="ECO:0000313" key="2">
    <source>
        <dbReference type="Proteomes" id="UP000297890"/>
    </source>
</evidence>
<dbReference type="Proteomes" id="UP000297890">
    <property type="component" value="Unassembled WGS sequence"/>
</dbReference>
<comment type="caution">
    <text evidence="1">The sequence shown here is derived from an EMBL/GenBank/DDBJ whole genome shotgun (WGS) entry which is preliminary data.</text>
</comment>
<keyword evidence="2" id="KW-1185">Reference proteome</keyword>
<reference evidence="1 2" key="1">
    <citation type="journal article" date="2019" name="ISME J.">
        <title>Candidatus Macondimonas diazotrophica, a novel gammaproteobacterial genus dominating crude-oil-contaminated coastal sediments.</title>
        <authorList>
            <person name="Karthikeyan S."/>
            <person name="Konstantinidis K."/>
        </authorList>
    </citation>
    <scope>NUCLEOTIDE SEQUENCE [LARGE SCALE GENOMIC DNA]</scope>
    <source>
        <strain evidence="1 2">KTK01</strain>
    </source>
</reference>
<dbReference type="AlphaFoldDB" id="A0A4Z0F7V2"/>
<dbReference type="RefSeq" id="WP_135282424.1">
    <property type="nucleotide sequence ID" value="NZ_SRIO01000015.1"/>
</dbReference>
<sequence>MASISVVLTGCQGLLPRTSSEVRDSWADFGQAHDAIERIVPYDTERAELAAKGLEPGKNPAITLLSFADVSQRFALGSALTPESLDRGLSDCFAAGKRCTGYSVSVHQVKRRRVGNFWLDAFNFVRITDSTGWTFNALVLFVDDQVVYTLMGGQPRISERDQVRNPLGPLQSWGDVLAKRSLN</sequence>
<name>A0A4Z0F7V2_9GAMM</name>
<organism evidence="1 2">
    <name type="scientific">Candidatus Macondimonas diazotrophica</name>
    <dbReference type="NCBI Taxonomy" id="2305248"/>
    <lineage>
        <taxon>Bacteria</taxon>
        <taxon>Pseudomonadati</taxon>
        <taxon>Pseudomonadota</taxon>
        <taxon>Gammaproteobacteria</taxon>
        <taxon>Chromatiales</taxon>
        <taxon>Ectothiorhodospiraceae</taxon>
        <taxon>Candidatus Macondimonas</taxon>
    </lineage>
</organism>
<evidence type="ECO:0000313" key="1">
    <source>
        <dbReference type="EMBL" id="TFZ81786.1"/>
    </source>
</evidence>
<protein>
    <submittedName>
        <fullName evidence="1">Uncharacterized protein</fullName>
    </submittedName>
</protein>
<dbReference type="OrthoDB" id="6979445at2"/>
<gene>
    <name evidence="1" type="ORF">E4680_10780</name>
</gene>
<accession>A0A4Z0F7V2</accession>
<proteinExistence type="predicted"/>